<dbReference type="PANTHER" id="PTHR10527">
    <property type="entry name" value="IMPORTIN BETA"/>
    <property type="match status" value="1"/>
</dbReference>
<gene>
    <name evidence="7" type="ORF">BLNAU_2435</name>
</gene>
<evidence type="ECO:0000256" key="3">
    <source>
        <dbReference type="ARBA" id="ARBA00022490"/>
    </source>
</evidence>
<dbReference type="InterPro" id="IPR016024">
    <property type="entry name" value="ARM-type_fold"/>
</dbReference>
<dbReference type="InterPro" id="IPR058584">
    <property type="entry name" value="IMB1_TNPO1-like_TPR"/>
</dbReference>
<dbReference type="InterPro" id="IPR011989">
    <property type="entry name" value="ARM-like"/>
</dbReference>
<evidence type="ECO:0000256" key="5">
    <source>
        <dbReference type="ARBA" id="ARBA00022927"/>
    </source>
</evidence>
<feature type="domain" description="Importin subunit beta-1/Transportin-1-like TPR repeats" evidence="6">
    <location>
        <begin position="558"/>
        <end position="701"/>
    </location>
</feature>
<evidence type="ECO:0000313" key="7">
    <source>
        <dbReference type="EMBL" id="KAK2962602.1"/>
    </source>
</evidence>
<comment type="subcellular location">
    <subcellularLocation>
        <location evidence="1">Cytoplasm</location>
    </subcellularLocation>
</comment>
<dbReference type="InterPro" id="IPR040122">
    <property type="entry name" value="Importin_beta"/>
</dbReference>
<dbReference type="SUPFAM" id="SSF48371">
    <property type="entry name" value="ARM repeat"/>
    <property type="match status" value="1"/>
</dbReference>
<keyword evidence="3" id="KW-0963">Cytoplasm</keyword>
<keyword evidence="5" id="KW-0653">Protein transport</keyword>
<comment type="caution">
    <text evidence="7">The sequence shown here is derived from an EMBL/GenBank/DDBJ whole genome shotgun (WGS) entry which is preliminary data.</text>
</comment>
<evidence type="ECO:0000259" key="6">
    <source>
        <dbReference type="Pfam" id="PF25574"/>
    </source>
</evidence>
<evidence type="ECO:0000313" key="8">
    <source>
        <dbReference type="Proteomes" id="UP001281761"/>
    </source>
</evidence>
<evidence type="ECO:0000256" key="2">
    <source>
        <dbReference type="ARBA" id="ARBA00022448"/>
    </source>
</evidence>
<dbReference type="Proteomes" id="UP001281761">
    <property type="component" value="Unassembled WGS sequence"/>
</dbReference>
<evidence type="ECO:0000256" key="4">
    <source>
        <dbReference type="ARBA" id="ARBA00022737"/>
    </source>
</evidence>
<dbReference type="EMBL" id="JARBJD010000010">
    <property type="protein sequence ID" value="KAK2962602.1"/>
    <property type="molecule type" value="Genomic_DNA"/>
</dbReference>
<name>A0ABQ9YFS1_9EUKA</name>
<accession>A0ABQ9YFS1</accession>
<proteinExistence type="predicted"/>
<keyword evidence="4" id="KW-0677">Repeat</keyword>
<organism evidence="7 8">
    <name type="scientific">Blattamonas nauphoetae</name>
    <dbReference type="NCBI Taxonomy" id="2049346"/>
    <lineage>
        <taxon>Eukaryota</taxon>
        <taxon>Metamonada</taxon>
        <taxon>Preaxostyla</taxon>
        <taxon>Oxymonadida</taxon>
        <taxon>Blattamonas</taxon>
    </lineage>
</organism>
<reference evidence="7 8" key="1">
    <citation type="journal article" date="2022" name="bioRxiv">
        <title>Genomics of Preaxostyla Flagellates Illuminates Evolutionary Transitions and the Path Towards Mitochondrial Loss.</title>
        <authorList>
            <person name="Novak L.V.F."/>
            <person name="Treitli S.C."/>
            <person name="Pyrih J."/>
            <person name="Halakuc P."/>
            <person name="Pipaliya S.V."/>
            <person name="Vacek V."/>
            <person name="Brzon O."/>
            <person name="Soukal P."/>
            <person name="Eme L."/>
            <person name="Dacks J.B."/>
            <person name="Karnkowska A."/>
            <person name="Elias M."/>
            <person name="Hampl V."/>
        </authorList>
    </citation>
    <scope>NUCLEOTIDE SEQUENCE [LARGE SCALE GENOMIC DNA]</scope>
    <source>
        <strain evidence="7">NAU3</strain>
        <tissue evidence="7">Gut</tissue>
    </source>
</reference>
<dbReference type="Pfam" id="PF25574">
    <property type="entry name" value="TPR_IMB1"/>
    <property type="match status" value="1"/>
</dbReference>
<evidence type="ECO:0000256" key="1">
    <source>
        <dbReference type="ARBA" id="ARBA00004496"/>
    </source>
</evidence>
<keyword evidence="2" id="KW-0813">Transport</keyword>
<keyword evidence="8" id="KW-1185">Reference proteome</keyword>
<sequence>MNYVAEANALLDHYEATDFSPSRQIELADRWLKTFDINARNVMKGALINTLATASRGIARSAARVASLIAVIEIPCGQWDDFFTIMEGNLRDQPNPNVYHAFLTCLGYTCQDLDKSVQIEDPSVIRRSVYPFLDPARGLELNEVAINALNNSIEFCQRTFTNTEERNTLVNLMINSCVSPSEQVRAHAYECLIKAFSLFYPLLDTNNFFQLFDMTVNNLSMVNPINKPQREVDYLIPSLLEIWIVIAEVENTIQTTEWYPPRTLRHSFSSDQLTQFTINRPPVIFHSVCQQIFQPLFPLLCLILQSKPDDYDTPSWDKFHSTVFLMQMFVKVKGDEVANQIVNFVNEHIESDDWHMKDTMLQLLGCIFVGTTRDRVIVTITNKLMYVFQMQTDPSLIVRDTAAWLLNKIVGNLPEVVDKIFPQFLGIIMQGLELHNSPFIRGQITMAFKSIVKNNLENQNCLAMLVADFPKFNNLIVQNVINAPNQMFLDKVLSMNQDLMFSIPRQQETMLLSVGTAMMKNIENNLGNLSPVFLVALLSLLADFSIPLGEKFNVFSASFVKVLQFVEIPDSSVIELILDFLQVLAVNLKSSFSQHYDTIFPFVLNCFKPSVNVKAVKVKVTLLVGDIATGITPQFVDRFIEFIPPVLSLLDRVDEYGLEVIDNVLSTLSLIALQVQDKFEDFLEPTLNNVSNACLKHVSENIRVGMQRGSIVGMEEKLREVQHLHESALESFSYLIAAFSWERSPKCRRIMMNQAYTICSAVSVCLLEGLSPIISPSGELFESIGKINATQFDFVQYPVLERSGVRTLTDLLKSGIVTQNTLVLAILVLVDIFVLLRQDDPRCVVSGVPLEFVYLCRNALNSGIFPQDVIRHIHEGIDSMLQFLQRQKGF</sequence>
<protein>
    <submittedName>
        <fullName evidence="7">Importin subunit beta-1</fullName>
    </submittedName>
</protein>
<dbReference type="Gene3D" id="1.25.10.10">
    <property type="entry name" value="Leucine-rich Repeat Variant"/>
    <property type="match status" value="1"/>
</dbReference>